<reference evidence="1 2" key="2">
    <citation type="submission" date="2014-03" db="EMBL/GenBank/DDBJ databases">
        <authorList>
            <person name="Baltrus D."/>
            <person name="Dougherty K."/>
        </authorList>
    </citation>
    <scope>NUCLEOTIDE SEQUENCE</scope>
    <source>
        <strain evidence="1 2">28a24</strain>
    </source>
</reference>
<dbReference type="AlphaFoldDB" id="W8RGP4"/>
<organism evidence="1 2">
    <name type="scientific">Stutzerimonas stutzeri</name>
    <name type="common">Pseudomonas stutzeri</name>
    <dbReference type="NCBI Taxonomy" id="316"/>
    <lineage>
        <taxon>Bacteria</taxon>
        <taxon>Pseudomonadati</taxon>
        <taxon>Pseudomonadota</taxon>
        <taxon>Gammaproteobacteria</taxon>
        <taxon>Pseudomonadales</taxon>
        <taxon>Pseudomonadaceae</taxon>
        <taxon>Stutzerimonas</taxon>
    </lineage>
</organism>
<dbReference type="EMBL" id="CP007441">
    <property type="protein sequence ID" value="AHL77707.1"/>
    <property type="molecule type" value="Genomic_DNA"/>
</dbReference>
<evidence type="ECO:0000313" key="2">
    <source>
        <dbReference type="Proteomes" id="UP000019522"/>
    </source>
</evidence>
<reference evidence="2" key="1">
    <citation type="journal article" date="2014" name="Genome Announc.">
        <title>Complete Genome Sequence of the Highly Transformable Pseudomonas stutzeri Strain 28a24.</title>
        <authorList>
            <person name="Smith B.A."/>
            <person name="Dougherty K.M."/>
            <person name="Baltrus D.A."/>
        </authorList>
    </citation>
    <scope>NUCLEOTIDE SEQUENCE [LARGE SCALE GENOMIC DNA]</scope>
    <source>
        <strain evidence="2">28a24</strain>
    </source>
</reference>
<gene>
    <name evidence="1" type="ORF">CH92_21740</name>
</gene>
<sequence length="99" mass="11079">MLKIDAELVCHFYIVFRAVDQWSYVPQFSIGDKSISPTAMSTKCLGTPRIVNNKSLGVVANKDYGMTGHIQILRNLIIHRVKISSEMNPANKWCAPGDQ</sequence>
<dbReference type="KEGG" id="pstt:CH92_21740"/>
<accession>W8RGP4</accession>
<evidence type="ECO:0000313" key="1">
    <source>
        <dbReference type="EMBL" id="AHL77707.1"/>
    </source>
</evidence>
<name>W8RGP4_STUST</name>
<protein>
    <submittedName>
        <fullName evidence="1">Uncharacterized protein</fullName>
    </submittedName>
</protein>
<dbReference type="Proteomes" id="UP000019522">
    <property type="component" value="Chromosome"/>
</dbReference>
<proteinExistence type="predicted"/>